<reference evidence="1" key="1">
    <citation type="submission" date="2009-01" db="EMBL/GenBank/DDBJ databases">
        <title>Complete sequence of chromosome Cyanothece sp. PCC 7425.</title>
        <authorList>
            <consortium name="US DOE Joint Genome Institute"/>
            <person name="Lucas S."/>
            <person name="Copeland A."/>
            <person name="Lapidus A."/>
            <person name="Glavina del Rio T."/>
            <person name="Dalin E."/>
            <person name="Tice H."/>
            <person name="Bruce D."/>
            <person name="Goodwin L."/>
            <person name="Pitluck S."/>
            <person name="Sims D."/>
            <person name="Meineke L."/>
            <person name="Brettin T."/>
            <person name="Detter J.C."/>
            <person name="Han C."/>
            <person name="Larimer F."/>
            <person name="Land M."/>
            <person name="Hauser L."/>
            <person name="Kyrpides N."/>
            <person name="Ovchinnikova G."/>
            <person name="Liberton M."/>
            <person name="Stoeckel J."/>
            <person name="Banerjee A."/>
            <person name="Singh A."/>
            <person name="Page L."/>
            <person name="Sato H."/>
            <person name="Zhao L."/>
            <person name="Sherman L."/>
            <person name="Pakrasi H."/>
            <person name="Richardson P."/>
        </authorList>
    </citation>
    <scope>NUCLEOTIDE SEQUENCE</scope>
    <source>
        <strain evidence="1">PCC 7425</strain>
    </source>
</reference>
<sequence length="71" mass="8127">MRYAKSMTSSVGISKSRQPQLKEEAKKIDGDLLASLGYLSQTHFLKALYNCRKFIKVYILAMGKSKNYLYT</sequence>
<dbReference type="KEGG" id="cyn:Cyan7425_4951"/>
<evidence type="ECO:0000313" key="1">
    <source>
        <dbReference type="EMBL" id="ACL47249.1"/>
    </source>
</evidence>
<proteinExistence type="predicted"/>
<dbReference type="STRING" id="395961.Cyan7425_4951"/>
<dbReference type="EMBL" id="CP001344">
    <property type="protein sequence ID" value="ACL47249.1"/>
    <property type="molecule type" value="Genomic_DNA"/>
</dbReference>
<accession>B8HNC2</accession>
<protein>
    <submittedName>
        <fullName evidence="1">Uncharacterized protein</fullName>
    </submittedName>
</protein>
<organism evidence="1">
    <name type="scientific">Cyanothece sp. (strain PCC 7425 / ATCC 29141)</name>
    <dbReference type="NCBI Taxonomy" id="395961"/>
    <lineage>
        <taxon>Bacteria</taxon>
        <taxon>Bacillati</taxon>
        <taxon>Cyanobacteriota</taxon>
        <taxon>Cyanophyceae</taxon>
        <taxon>Gomontiellales</taxon>
        <taxon>Cyanothecaceae</taxon>
        <taxon>Cyanothece</taxon>
    </lineage>
</organism>
<dbReference type="AlphaFoldDB" id="B8HNC2"/>
<dbReference type="HOGENOM" id="CLU_2733300_0_0_3"/>
<gene>
    <name evidence="1" type="ordered locus">Cyan7425_4951</name>
</gene>
<name>B8HNC2_CYAP4</name>